<evidence type="ECO:0000313" key="1">
    <source>
        <dbReference type="EMBL" id="PHT53999.1"/>
    </source>
</evidence>
<dbReference type="OrthoDB" id="1938712at2759"/>
<gene>
    <name evidence="1" type="ORF">CQW23_08461</name>
</gene>
<comment type="caution">
    <text evidence="1">The sequence shown here is derived from an EMBL/GenBank/DDBJ whole genome shotgun (WGS) entry which is preliminary data.</text>
</comment>
<name>A0A2G2X982_CAPBA</name>
<dbReference type="AlphaFoldDB" id="A0A2G2X982"/>
<sequence length="221" mass="25739">MSLSTMNGPSLDDSMDFVFSFLRNEKDCDNIYRVVDRFLKIAHFIPCHKSDNAAPVATLFKWEIISHTSTYKPEFSFQLFYGPTSHCLDKVTYDEFVNWSCEDCKEIVPNEDAGDNLEATVDRFHLEGWQKNIPRRRRSKRKTVPSRRSAYFLFSPFGNTTSVWDDWEVKVEPRRSERTTSLPRRFADFAVSPSDLTLSGSQGFVEYQHKKRGLFSTTEKM</sequence>
<dbReference type="Proteomes" id="UP000224567">
    <property type="component" value="Unassembled WGS sequence"/>
</dbReference>
<keyword evidence="2" id="KW-1185">Reference proteome</keyword>
<reference evidence="2" key="2">
    <citation type="journal article" date="2017" name="J. Anim. Genet.">
        <title>Multiple reference genome sequences of hot pepper reveal the massive evolution of plant disease resistance genes by retroduplication.</title>
        <authorList>
            <person name="Kim S."/>
            <person name="Park J."/>
            <person name="Yeom S.-I."/>
            <person name="Kim Y.-M."/>
            <person name="Seo E."/>
            <person name="Kim K.-T."/>
            <person name="Kim M.-S."/>
            <person name="Lee J.M."/>
            <person name="Cheong K."/>
            <person name="Shin H.-S."/>
            <person name="Kim S.-B."/>
            <person name="Han K."/>
            <person name="Lee J."/>
            <person name="Park M."/>
            <person name="Lee H.-A."/>
            <person name="Lee H.-Y."/>
            <person name="Lee Y."/>
            <person name="Oh S."/>
            <person name="Lee J.H."/>
            <person name="Choi E."/>
            <person name="Choi E."/>
            <person name="Lee S.E."/>
            <person name="Jeon J."/>
            <person name="Kim H."/>
            <person name="Choi G."/>
            <person name="Song H."/>
            <person name="Lee J."/>
            <person name="Lee S.-C."/>
            <person name="Kwon J.-K."/>
            <person name="Lee H.-Y."/>
            <person name="Koo N."/>
            <person name="Hong Y."/>
            <person name="Kim R.W."/>
            <person name="Kang W.-H."/>
            <person name="Huh J.H."/>
            <person name="Kang B.-C."/>
            <person name="Yang T.-J."/>
            <person name="Lee Y.-H."/>
            <person name="Bennetzen J.L."/>
            <person name="Choi D."/>
        </authorList>
    </citation>
    <scope>NUCLEOTIDE SEQUENCE [LARGE SCALE GENOMIC DNA]</scope>
    <source>
        <strain evidence="2">cv. PBC81</strain>
    </source>
</reference>
<dbReference type="PANTHER" id="PTHR35046:SF9">
    <property type="entry name" value="RNA-DIRECTED DNA POLYMERASE"/>
    <property type="match status" value="1"/>
</dbReference>
<accession>A0A2G2X982</accession>
<reference evidence="1 2" key="1">
    <citation type="journal article" date="2017" name="Genome Biol.">
        <title>New reference genome sequences of hot pepper reveal the massive evolution of plant disease-resistance genes by retroduplication.</title>
        <authorList>
            <person name="Kim S."/>
            <person name="Park J."/>
            <person name="Yeom S.I."/>
            <person name="Kim Y.M."/>
            <person name="Seo E."/>
            <person name="Kim K.T."/>
            <person name="Kim M.S."/>
            <person name="Lee J.M."/>
            <person name="Cheong K."/>
            <person name="Shin H.S."/>
            <person name="Kim S.B."/>
            <person name="Han K."/>
            <person name="Lee J."/>
            <person name="Park M."/>
            <person name="Lee H.A."/>
            <person name="Lee H.Y."/>
            <person name="Lee Y."/>
            <person name="Oh S."/>
            <person name="Lee J.H."/>
            <person name="Choi E."/>
            <person name="Choi E."/>
            <person name="Lee S.E."/>
            <person name="Jeon J."/>
            <person name="Kim H."/>
            <person name="Choi G."/>
            <person name="Song H."/>
            <person name="Lee J."/>
            <person name="Lee S.C."/>
            <person name="Kwon J.K."/>
            <person name="Lee H.Y."/>
            <person name="Koo N."/>
            <person name="Hong Y."/>
            <person name="Kim R.W."/>
            <person name="Kang W.H."/>
            <person name="Huh J.H."/>
            <person name="Kang B.C."/>
            <person name="Yang T.J."/>
            <person name="Lee Y.H."/>
            <person name="Bennetzen J.L."/>
            <person name="Choi D."/>
        </authorList>
    </citation>
    <scope>NUCLEOTIDE SEQUENCE [LARGE SCALE GENOMIC DNA]</scope>
    <source>
        <strain evidence="2">cv. PBC81</strain>
    </source>
</reference>
<evidence type="ECO:0000313" key="2">
    <source>
        <dbReference type="Proteomes" id="UP000224567"/>
    </source>
</evidence>
<organism evidence="1 2">
    <name type="scientific">Capsicum baccatum</name>
    <name type="common">Peruvian pepper</name>
    <dbReference type="NCBI Taxonomy" id="33114"/>
    <lineage>
        <taxon>Eukaryota</taxon>
        <taxon>Viridiplantae</taxon>
        <taxon>Streptophyta</taxon>
        <taxon>Embryophyta</taxon>
        <taxon>Tracheophyta</taxon>
        <taxon>Spermatophyta</taxon>
        <taxon>Magnoliopsida</taxon>
        <taxon>eudicotyledons</taxon>
        <taxon>Gunneridae</taxon>
        <taxon>Pentapetalae</taxon>
        <taxon>asterids</taxon>
        <taxon>lamiids</taxon>
        <taxon>Solanales</taxon>
        <taxon>Solanaceae</taxon>
        <taxon>Solanoideae</taxon>
        <taxon>Capsiceae</taxon>
        <taxon>Capsicum</taxon>
    </lineage>
</organism>
<protein>
    <submittedName>
        <fullName evidence="1">Uncharacterized protein</fullName>
    </submittedName>
</protein>
<dbReference type="PANTHER" id="PTHR35046">
    <property type="entry name" value="ZINC KNUCKLE (CCHC-TYPE) FAMILY PROTEIN"/>
    <property type="match status" value="1"/>
</dbReference>
<proteinExistence type="predicted"/>
<dbReference type="EMBL" id="MLFT02000003">
    <property type="protein sequence ID" value="PHT53999.1"/>
    <property type="molecule type" value="Genomic_DNA"/>
</dbReference>